<sequence length="254" mass="26717">MADNCVDLIGKVALVTGASSGLGRQAAIALAGAGAKVAVAARRVERLTALSAEIAASGGQAGPFALDVRDPASVEQVARDAAEALGPIDILVNNAGISVAKRPEDFTLDDYDFVHETNVKGPFLLAQAVGREMIKRGLGGKIINISSMMALRVTAKLTLYGMSKAAIAQMTKQMALEWARHDIQVNAICPGYIETEMNANHWLTEAGKGMVAAMPRRRIGKPDVMDGLLLLLASGKSDYMTGALVPIDDGQIMM</sequence>
<name>A0A382HLH3_9ZZZZ</name>
<gene>
    <name evidence="2" type="ORF">METZ01_LOCUS240990</name>
</gene>
<reference evidence="2" key="1">
    <citation type="submission" date="2018-05" db="EMBL/GenBank/DDBJ databases">
        <authorList>
            <person name="Lanie J.A."/>
            <person name="Ng W.-L."/>
            <person name="Kazmierczak K.M."/>
            <person name="Andrzejewski T.M."/>
            <person name="Davidsen T.M."/>
            <person name="Wayne K.J."/>
            <person name="Tettelin H."/>
            <person name="Glass J.I."/>
            <person name="Rusch D."/>
            <person name="Podicherti R."/>
            <person name="Tsui H.-C.T."/>
            <person name="Winkler M.E."/>
        </authorList>
    </citation>
    <scope>NUCLEOTIDE SEQUENCE</scope>
</reference>
<dbReference type="Pfam" id="PF00106">
    <property type="entry name" value="adh_short"/>
    <property type="match status" value="1"/>
</dbReference>
<dbReference type="PANTHER" id="PTHR42760">
    <property type="entry name" value="SHORT-CHAIN DEHYDROGENASES/REDUCTASES FAMILY MEMBER"/>
    <property type="match status" value="1"/>
</dbReference>
<dbReference type="AlphaFoldDB" id="A0A382HLH3"/>
<dbReference type="PRINTS" id="PR00081">
    <property type="entry name" value="GDHRDH"/>
</dbReference>
<dbReference type="CDD" id="cd05233">
    <property type="entry name" value="SDR_c"/>
    <property type="match status" value="1"/>
</dbReference>
<dbReference type="GO" id="GO:0016616">
    <property type="term" value="F:oxidoreductase activity, acting on the CH-OH group of donors, NAD or NADP as acceptor"/>
    <property type="evidence" value="ECO:0007669"/>
    <property type="project" value="TreeGrafter"/>
</dbReference>
<dbReference type="EMBL" id="UINC01061984">
    <property type="protein sequence ID" value="SVB88136.1"/>
    <property type="molecule type" value="Genomic_DNA"/>
</dbReference>
<dbReference type="Gene3D" id="3.40.50.720">
    <property type="entry name" value="NAD(P)-binding Rossmann-like Domain"/>
    <property type="match status" value="1"/>
</dbReference>
<comment type="similarity">
    <text evidence="1">Belongs to the short-chain dehydrogenases/reductases (SDR) family.</text>
</comment>
<dbReference type="GO" id="GO:0030497">
    <property type="term" value="P:fatty acid elongation"/>
    <property type="evidence" value="ECO:0007669"/>
    <property type="project" value="TreeGrafter"/>
</dbReference>
<dbReference type="SUPFAM" id="SSF51735">
    <property type="entry name" value="NAD(P)-binding Rossmann-fold domains"/>
    <property type="match status" value="1"/>
</dbReference>
<dbReference type="PRINTS" id="PR00080">
    <property type="entry name" value="SDRFAMILY"/>
</dbReference>
<dbReference type="InterPro" id="IPR002347">
    <property type="entry name" value="SDR_fam"/>
</dbReference>
<accession>A0A382HLH3</accession>
<dbReference type="InterPro" id="IPR020904">
    <property type="entry name" value="Sc_DH/Rdtase_CS"/>
</dbReference>
<protein>
    <submittedName>
        <fullName evidence="2">Uncharacterized protein</fullName>
    </submittedName>
</protein>
<organism evidence="2">
    <name type="scientific">marine metagenome</name>
    <dbReference type="NCBI Taxonomy" id="408172"/>
    <lineage>
        <taxon>unclassified sequences</taxon>
        <taxon>metagenomes</taxon>
        <taxon>ecological metagenomes</taxon>
    </lineage>
</organism>
<evidence type="ECO:0000256" key="1">
    <source>
        <dbReference type="ARBA" id="ARBA00006484"/>
    </source>
</evidence>
<evidence type="ECO:0000313" key="2">
    <source>
        <dbReference type="EMBL" id="SVB88136.1"/>
    </source>
</evidence>
<dbReference type="PROSITE" id="PS00061">
    <property type="entry name" value="ADH_SHORT"/>
    <property type="match status" value="1"/>
</dbReference>
<dbReference type="InterPro" id="IPR036291">
    <property type="entry name" value="NAD(P)-bd_dom_sf"/>
</dbReference>
<dbReference type="PANTHER" id="PTHR42760:SF135">
    <property type="entry name" value="BLL7886 PROTEIN"/>
    <property type="match status" value="1"/>
</dbReference>
<proteinExistence type="inferred from homology"/>
<dbReference type="FunFam" id="3.40.50.720:FF:000084">
    <property type="entry name" value="Short-chain dehydrogenase reductase"/>
    <property type="match status" value="1"/>
</dbReference>